<dbReference type="Proteomes" id="UP001321760">
    <property type="component" value="Unassembled WGS sequence"/>
</dbReference>
<comment type="caution">
    <text evidence="2">The sequence shown here is derived from an EMBL/GenBank/DDBJ whole genome shotgun (WGS) entry which is preliminary data.</text>
</comment>
<evidence type="ECO:0000256" key="1">
    <source>
        <dbReference type="SAM" id="MobiDB-lite"/>
    </source>
</evidence>
<feature type="region of interest" description="Disordered" evidence="1">
    <location>
        <begin position="239"/>
        <end position="283"/>
    </location>
</feature>
<gene>
    <name evidence="2" type="ORF">QBC34DRAFT_430957</name>
</gene>
<organism evidence="2 3">
    <name type="scientific">Podospora aff. communis PSN243</name>
    <dbReference type="NCBI Taxonomy" id="3040156"/>
    <lineage>
        <taxon>Eukaryota</taxon>
        <taxon>Fungi</taxon>
        <taxon>Dikarya</taxon>
        <taxon>Ascomycota</taxon>
        <taxon>Pezizomycotina</taxon>
        <taxon>Sordariomycetes</taxon>
        <taxon>Sordariomycetidae</taxon>
        <taxon>Sordariales</taxon>
        <taxon>Podosporaceae</taxon>
        <taxon>Podospora</taxon>
    </lineage>
</organism>
<feature type="compositionally biased region" description="Polar residues" evidence="1">
    <location>
        <begin position="250"/>
        <end position="259"/>
    </location>
</feature>
<protein>
    <recommendedName>
        <fullName evidence="4">DUF1996 domain-containing protein</fullName>
    </recommendedName>
</protein>
<dbReference type="EMBL" id="MU865998">
    <property type="protein sequence ID" value="KAK4443150.1"/>
    <property type="molecule type" value="Genomic_DNA"/>
</dbReference>
<evidence type="ECO:0008006" key="4">
    <source>
        <dbReference type="Google" id="ProtNLM"/>
    </source>
</evidence>
<evidence type="ECO:0000313" key="2">
    <source>
        <dbReference type="EMBL" id="KAK4443150.1"/>
    </source>
</evidence>
<sequence length="333" mass="35692">MSAVTAAGPCAVNPTCTASGQGLLSTWKPKTFAEPDKTGTYVVVQVINTVLDTTSYSTIGNELPSGYKPPPTNAAGTKIATITYTHRREIFTTTLAYPTPFLIFPNVYTILGGYQHDSPSGTTCVSGQNKTFDVLSNPQPPWSWDHPKWNLTQWYDPNDPLGWGHGEHEADEGAITDIGATYPLGFLDIIDLLPDDNAEVPHAVAKKCKYGGIHSPYVVAPNPNWKVVAHTSVVYEGSEADAAKPATKASGGSQPNKPTDSSRVKNPEETPAGAKGNPGVQEGGWRLCRPGYKFGGQEKSLALVGRDGDGISRCIVCWVVIDNACQRVPHNSR</sequence>
<dbReference type="AlphaFoldDB" id="A0AAV9G7F6"/>
<reference evidence="2" key="2">
    <citation type="submission" date="2023-05" db="EMBL/GenBank/DDBJ databases">
        <authorList>
            <consortium name="Lawrence Berkeley National Laboratory"/>
            <person name="Steindorff A."/>
            <person name="Hensen N."/>
            <person name="Bonometti L."/>
            <person name="Westerberg I."/>
            <person name="Brannstrom I.O."/>
            <person name="Guillou S."/>
            <person name="Cros-Aarteil S."/>
            <person name="Calhoun S."/>
            <person name="Haridas S."/>
            <person name="Kuo A."/>
            <person name="Mondo S."/>
            <person name="Pangilinan J."/>
            <person name="Riley R."/>
            <person name="Labutti K."/>
            <person name="Andreopoulos B."/>
            <person name="Lipzen A."/>
            <person name="Chen C."/>
            <person name="Yanf M."/>
            <person name="Daum C."/>
            <person name="Ng V."/>
            <person name="Clum A."/>
            <person name="Ohm R."/>
            <person name="Martin F."/>
            <person name="Silar P."/>
            <person name="Natvig D."/>
            <person name="Lalanne C."/>
            <person name="Gautier V."/>
            <person name="Ament-Velasquez S.L."/>
            <person name="Kruys A."/>
            <person name="Hutchinson M.I."/>
            <person name="Powell A.J."/>
            <person name="Barry K."/>
            <person name="Miller A.N."/>
            <person name="Grigoriev I.V."/>
            <person name="Debuchy R."/>
            <person name="Gladieux P."/>
            <person name="Thoren M.H."/>
            <person name="Johannesson H."/>
        </authorList>
    </citation>
    <scope>NUCLEOTIDE SEQUENCE</scope>
    <source>
        <strain evidence="2">PSN243</strain>
    </source>
</reference>
<name>A0AAV9G7F6_9PEZI</name>
<keyword evidence="3" id="KW-1185">Reference proteome</keyword>
<proteinExistence type="predicted"/>
<accession>A0AAV9G7F6</accession>
<evidence type="ECO:0000313" key="3">
    <source>
        <dbReference type="Proteomes" id="UP001321760"/>
    </source>
</evidence>
<reference evidence="2" key="1">
    <citation type="journal article" date="2023" name="Mol. Phylogenet. Evol.">
        <title>Genome-scale phylogeny and comparative genomics of the fungal order Sordariales.</title>
        <authorList>
            <person name="Hensen N."/>
            <person name="Bonometti L."/>
            <person name="Westerberg I."/>
            <person name="Brannstrom I.O."/>
            <person name="Guillou S."/>
            <person name="Cros-Aarteil S."/>
            <person name="Calhoun S."/>
            <person name="Haridas S."/>
            <person name="Kuo A."/>
            <person name="Mondo S."/>
            <person name="Pangilinan J."/>
            <person name="Riley R."/>
            <person name="LaButti K."/>
            <person name="Andreopoulos B."/>
            <person name="Lipzen A."/>
            <person name="Chen C."/>
            <person name="Yan M."/>
            <person name="Daum C."/>
            <person name="Ng V."/>
            <person name="Clum A."/>
            <person name="Steindorff A."/>
            <person name="Ohm R.A."/>
            <person name="Martin F."/>
            <person name="Silar P."/>
            <person name="Natvig D.O."/>
            <person name="Lalanne C."/>
            <person name="Gautier V."/>
            <person name="Ament-Velasquez S.L."/>
            <person name="Kruys A."/>
            <person name="Hutchinson M.I."/>
            <person name="Powell A.J."/>
            <person name="Barry K."/>
            <person name="Miller A.N."/>
            <person name="Grigoriev I.V."/>
            <person name="Debuchy R."/>
            <person name="Gladieux P."/>
            <person name="Hiltunen Thoren M."/>
            <person name="Johannesson H."/>
        </authorList>
    </citation>
    <scope>NUCLEOTIDE SEQUENCE</scope>
    <source>
        <strain evidence="2">PSN243</strain>
    </source>
</reference>